<comment type="subcellular location">
    <subcellularLocation>
        <location evidence="1">Cell membrane</location>
        <topology evidence="1">Multi-pass membrane protein</topology>
    </subcellularLocation>
</comment>
<evidence type="ECO:0000256" key="3">
    <source>
        <dbReference type="ARBA" id="ARBA00022475"/>
    </source>
</evidence>
<organism evidence="9 10">
    <name type="scientific">Candidatus Scalindua brodae</name>
    <dbReference type="NCBI Taxonomy" id="237368"/>
    <lineage>
        <taxon>Bacteria</taxon>
        <taxon>Pseudomonadati</taxon>
        <taxon>Planctomycetota</taxon>
        <taxon>Candidatus Brocadiia</taxon>
        <taxon>Candidatus Brocadiales</taxon>
        <taxon>Candidatus Scalinduaceae</taxon>
        <taxon>Candidatus Scalindua</taxon>
    </lineage>
</organism>
<comment type="similarity">
    <text evidence="2">Belongs to the CPA3 antiporters (TC 2.A.63) subunit B family.</text>
</comment>
<accession>A0A0B0EH09</accession>
<evidence type="ECO:0000259" key="8">
    <source>
        <dbReference type="Pfam" id="PF04039"/>
    </source>
</evidence>
<keyword evidence="3" id="KW-1003">Cell membrane</keyword>
<evidence type="ECO:0000313" key="9">
    <source>
        <dbReference type="EMBL" id="KHE91341.1"/>
    </source>
</evidence>
<dbReference type="PANTHER" id="PTHR33932">
    <property type="entry name" value="NA(+)/H(+) ANTIPORTER SUBUNIT B"/>
    <property type="match status" value="1"/>
</dbReference>
<dbReference type="InterPro" id="IPR050622">
    <property type="entry name" value="CPA3_antiporter_subunitB"/>
</dbReference>
<dbReference type="PANTHER" id="PTHR33932:SF4">
    <property type="entry name" value="NA(+)_H(+) ANTIPORTER SUBUNIT B"/>
    <property type="match status" value="1"/>
</dbReference>
<reference evidence="9 10" key="1">
    <citation type="submission" date="2014-10" db="EMBL/GenBank/DDBJ databases">
        <title>Draft genome of anammox bacterium scalindua brodae, obtained using differential coverage binning of sequence data from two enrichment reactors.</title>
        <authorList>
            <person name="Speth D.R."/>
            <person name="Russ L."/>
            <person name="Kartal B."/>
            <person name="Op den Camp H.J."/>
            <person name="Dutilh B.E."/>
            <person name="Jetten M.S."/>
        </authorList>
    </citation>
    <scope>NUCLEOTIDE SEQUENCE [LARGE SCALE GENOMIC DNA]</scope>
    <source>
        <strain evidence="9">RU1</strain>
    </source>
</reference>
<dbReference type="GO" id="GO:0005886">
    <property type="term" value="C:plasma membrane"/>
    <property type="evidence" value="ECO:0007669"/>
    <property type="project" value="UniProtKB-SubCell"/>
</dbReference>
<name>A0A0B0EH09_9BACT</name>
<dbReference type="EMBL" id="JRYO01000209">
    <property type="protein sequence ID" value="KHE91341.1"/>
    <property type="molecule type" value="Genomic_DNA"/>
</dbReference>
<feature type="transmembrane region" description="Helical" evidence="7">
    <location>
        <begin position="21"/>
        <end position="39"/>
    </location>
</feature>
<evidence type="ECO:0000256" key="2">
    <source>
        <dbReference type="ARBA" id="ARBA00009425"/>
    </source>
</evidence>
<protein>
    <submittedName>
        <fullName evidence="9">Na(+)/H(+) antiporter subunit B</fullName>
    </submittedName>
</protein>
<dbReference type="InterPro" id="IPR007182">
    <property type="entry name" value="MnhB"/>
</dbReference>
<feature type="transmembrane region" description="Helical" evidence="7">
    <location>
        <begin position="80"/>
        <end position="102"/>
    </location>
</feature>
<feature type="transmembrane region" description="Helical" evidence="7">
    <location>
        <begin position="51"/>
        <end position="68"/>
    </location>
</feature>
<keyword evidence="6 7" id="KW-0472">Membrane</keyword>
<evidence type="ECO:0000313" key="10">
    <source>
        <dbReference type="Proteomes" id="UP000030652"/>
    </source>
</evidence>
<evidence type="ECO:0000256" key="5">
    <source>
        <dbReference type="ARBA" id="ARBA00022989"/>
    </source>
</evidence>
<keyword evidence="4 7" id="KW-0812">Transmembrane</keyword>
<feature type="transmembrane region" description="Helical" evidence="7">
    <location>
        <begin position="122"/>
        <end position="144"/>
    </location>
</feature>
<dbReference type="Proteomes" id="UP000030652">
    <property type="component" value="Unassembled WGS sequence"/>
</dbReference>
<evidence type="ECO:0000256" key="6">
    <source>
        <dbReference type="ARBA" id="ARBA00023136"/>
    </source>
</evidence>
<evidence type="ECO:0000256" key="1">
    <source>
        <dbReference type="ARBA" id="ARBA00004651"/>
    </source>
</evidence>
<evidence type="ECO:0000256" key="7">
    <source>
        <dbReference type="SAM" id="Phobius"/>
    </source>
</evidence>
<sequence length="152" mass="16595">MCYIAVEEEKEHMREHIIIRIVSKFFTPFIQLYAFYVIAHGDLGPGGGFQGGVILGASMILYVIAFGMDEGRKRISQKASDIFISTGALVYAGIGILCILAGGAYLEYDVLPLGSHHLASHLGIYGIEIGIGITVAFVMITIFFETAKKEME</sequence>
<dbReference type="Pfam" id="PF04039">
    <property type="entry name" value="MnhB"/>
    <property type="match status" value="1"/>
</dbReference>
<gene>
    <name evidence="9" type="primary">mrpB_2</name>
    <name evidence="9" type="ORF">SCABRO_02919</name>
</gene>
<evidence type="ECO:0000256" key="4">
    <source>
        <dbReference type="ARBA" id="ARBA00022692"/>
    </source>
</evidence>
<keyword evidence="5 7" id="KW-1133">Transmembrane helix</keyword>
<dbReference type="AlphaFoldDB" id="A0A0B0EH09"/>
<dbReference type="eggNOG" id="COG2111">
    <property type="taxonomic scope" value="Bacteria"/>
</dbReference>
<dbReference type="NCBIfam" id="NF009162">
    <property type="entry name" value="PRK12508.1"/>
    <property type="match status" value="1"/>
</dbReference>
<proteinExistence type="inferred from homology"/>
<comment type="caution">
    <text evidence="9">The sequence shown here is derived from an EMBL/GenBank/DDBJ whole genome shotgun (WGS) entry which is preliminary data.</text>
</comment>
<feature type="domain" description="Na+/H+ antiporter MnhB subunit-related protein" evidence="8">
    <location>
        <begin position="18"/>
        <end position="140"/>
    </location>
</feature>